<dbReference type="RefSeq" id="WP_062290314.1">
    <property type="nucleotide sequence ID" value="NZ_CP013200.1"/>
</dbReference>
<evidence type="ECO:0000256" key="2">
    <source>
        <dbReference type="SAM" id="MobiDB-lite"/>
    </source>
</evidence>
<evidence type="ECO:0000259" key="3">
    <source>
        <dbReference type="PROSITE" id="PS51123"/>
    </source>
</evidence>
<dbReference type="AlphaFoldDB" id="A0A0S2M1X0"/>
<keyword evidence="1" id="KW-0472">Membrane</keyword>
<dbReference type="Gene3D" id="3.30.1330.60">
    <property type="entry name" value="OmpA-like domain"/>
    <property type="match status" value="1"/>
</dbReference>
<sequence>MAEMFQRAVAEKARAAVQAPVARPALPLEVAGRHGGGSPLPEAERREFEGRFGTDFSRVRVHADAAAAGLAVSLNAAALTVGSDIFFASGLYAPGTAEGRTLLAHELTHTLQPAGEGLSAQGDAAEQAAEQSAAAYTGGHTMHVPHRGAALPGAIRRQPLNGASGPGQADPGTALIEGASPILASAIGSQNLDNFPTGQAEPTPDHLAQLKVLAATINILLRSYPRSSITIIGHADTVGEDASNVTLGQGRAEAVAAALYQMDVPAIISTQSQGEGPSQAVVTGDKVSNARNRRVEIRFHPRKSPMGRMVPELVPPSKPGGVTFGGPVDQGGGKPIDLNFHPKPVPDDGSNLPRDYYKPLPPPIPGSGRTSLLETAGQKIIDPVIDAVAGWLSKDKRDWLKEKARDGVEKGSKALVRAAAKDVGITDNGQLDDIEKAVENAIKYKGGNGDRGEKWDQGERWDQRGKTP</sequence>
<feature type="domain" description="OmpA-like" evidence="3">
    <location>
        <begin position="182"/>
        <end position="303"/>
    </location>
</feature>
<dbReference type="SUPFAM" id="SSF103088">
    <property type="entry name" value="OmpA-like"/>
    <property type="match status" value="1"/>
</dbReference>
<name>A0A0S2M1X0_9MICC</name>
<dbReference type="Pfam" id="PF00691">
    <property type="entry name" value="OmpA"/>
    <property type="match status" value="1"/>
</dbReference>
<reference evidence="5" key="1">
    <citation type="submission" date="2015-11" db="EMBL/GenBank/DDBJ databases">
        <authorList>
            <person name="Kumar R."/>
            <person name="Singh D."/>
            <person name="Swarnkar M.K."/>
            <person name="Singh A.K."/>
            <person name="Kumar S."/>
        </authorList>
    </citation>
    <scope>NUCLEOTIDE SEQUENCE [LARGE SCALE GENOMIC DNA]</scope>
    <source>
        <strain evidence="5">ERGS4:06</strain>
    </source>
</reference>
<dbReference type="InterPro" id="IPR006665">
    <property type="entry name" value="OmpA-like"/>
</dbReference>
<organism evidence="4 5">
    <name type="scientific">Arthrobacter alpinus</name>
    <dbReference type="NCBI Taxonomy" id="656366"/>
    <lineage>
        <taxon>Bacteria</taxon>
        <taxon>Bacillati</taxon>
        <taxon>Actinomycetota</taxon>
        <taxon>Actinomycetes</taxon>
        <taxon>Micrococcales</taxon>
        <taxon>Micrococcaceae</taxon>
        <taxon>Arthrobacter</taxon>
    </lineage>
</organism>
<evidence type="ECO:0000313" key="5">
    <source>
        <dbReference type="Proteomes" id="UP000059574"/>
    </source>
</evidence>
<evidence type="ECO:0000256" key="1">
    <source>
        <dbReference type="PROSITE-ProRule" id="PRU00473"/>
    </source>
</evidence>
<dbReference type="InterPro" id="IPR036737">
    <property type="entry name" value="OmpA-like_sf"/>
</dbReference>
<dbReference type="InterPro" id="IPR025295">
    <property type="entry name" value="eCIS_core_dom"/>
</dbReference>
<dbReference type="GO" id="GO:0016020">
    <property type="term" value="C:membrane"/>
    <property type="evidence" value="ECO:0007669"/>
    <property type="project" value="UniProtKB-UniRule"/>
</dbReference>
<reference evidence="4 5" key="2">
    <citation type="journal article" date="2016" name="J. Biotechnol.">
        <title>Complete genome sequence of Arthrobacter alpinus ERGS4:06, a yellow pigmented bacterium tolerant to cold and radiations isolated from Sikkim Himalaya.</title>
        <authorList>
            <person name="Kumar R."/>
            <person name="Singh D."/>
            <person name="Swarnkar M.K."/>
            <person name="Singh A.K."/>
            <person name="Kumar S."/>
        </authorList>
    </citation>
    <scope>NUCLEOTIDE SEQUENCE [LARGE SCALE GENOMIC DNA]</scope>
    <source>
        <strain evidence="4 5">ERGS4:06</strain>
    </source>
</reference>
<dbReference type="Proteomes" id="UP000059574">
    <property type="component" value="Chromosome"/>
</dbReference>
<dbReference type="Pfam" id="PF13699">
    <property type="entry name" value="eCIS_core"/>
    <property type="match status" value="1"/>
</dbReference>
<dbReference type="InterPro" id="IPR050330">
    <property type="entry name" value="Bact_OuterMem_StrucFunc"/>
</dbReference>
<feature type="region of interest" description="Disordered" evidence="2">
    <location>
        <begin position="443"/>
        <end position="468"/>
    </location>
</feature>
<gene>
    <name evidence="4" type="ORF">AS189_14330</name>
</gene>
<feature type="compositionally biased region" description="Basic and acidic residues" evidence="2">
    <location>
        <begin position="448"/>
        <end position="468"/>
    </location>
</feature>
<proteinExistence type="predicted"/>
<accession>A0A0S2M1X0</accession>
<dbReference type="EMBL" id="CP013200">
    <property type="protein sequence ID" value="ALO67451.1"/>
    <property type="molecule type" value="Genomic_DNA"/>
</dbReference>
<dbReference type="PANTHER" id="PTHR30329">
    <property type="entry name" value="STATOR ELEMENT OF FLAGELLAR MOTOR COMPLEX"/>
    <property type="match status" value="1"/>
</dbReference>
<evidence type="ECO:0000313" key="4">
    <source>
        <dbReference type="EMBL" id="ALO67451.1"/>
    </source>
</evidence>
<protein>
    <recommendedName>
        <fullName evidence="3">OmpA-like domain-containing protein</fullName>
    </recommendedName>
</protein>
<dbReference type="CDD" id="cd07185">
    <property type="entry name" value="OmpA_C-like"/>
    <property type="match status" value="1"/>
</dbReference>
<dbReference type="PROSITE" id="PS51123">
    <property type="entry name" value="OMPA_2"/>
    <property type="match status" value="1"/>
</dbReference>
<dbReference type="PANTHER" id="PTHR30329:SF21">
    <property type="entry name" value="LIPOPROTEIN YIAD-RELATED"/>
    <property type="match status" value="1"/>
</dbReference>